<feature type="compositionally biased region" description="Basic and acidic residues" evidence="1">
    <location>
        <begin position="392"/>
        <end position="422"/>
    </location>
</feature>
<evidence type="ECO:0000256" key="1">
    <source>
        <dbReference type="SAM" id="MobiDB-lite"/>
    </source>
</evidence>
<dbReference type="Gene3D" id="1.10.340.70">
    <property type="match status" value="1"/>
</dbReference>
<feature type="compositionally biased region" description="Acidic residues" evidence="1">
    <location>
        <begin position="323"/>
        <end position="333"/>
    </location>
</feature>
<accession>A0AAV5VI39</accession>
<evidence type="ECO:0000259" key="2">
    <source>
        <dbReference type="Pfam" id="PF17921"/>
    </source>
</evidence>
<evidence type="ECO:0000313" key="4">
    <source>
        <dbReference type="Proteomes" id="UP001432322"/>
    </source>
</evidence>
<comment type="caution">
    <text evidence="3">The sequence shown here is derived from an EMBL/GenBank/DDBJ whole genome shotgun (WGS) entry which is preliminary data.</text>
</comment>
<dbReference type="Proteomes" id="UP001432322">
    <property type="component" value="Unassembled WGS sequence"/>
</dbReference>
<feature type="non-terminal residue" evidence="3">
    <location>
        <position position="1"/>
    </location>
</feature>
<name>A0AAV5VI39_9BILA</name>
<dbReference type="EMBL" id="BTSY01000003">
    <property type="protein sequence ID" value="GMT17484.1"/>
    <property type="molecule type" value="Genomic_DNA"/>
</dbReference>
<gene>
    <name evidence="3" type="ORF">PFISCL1PPCAC_8781</name>
</gene>
<keyword evidence="4" id="KW-1185">Reference proteome</keyword>
<feature type="domain" description="Integrase zinc-binding" evidence="2">
    <location>
        <begin position="133"/>
        <end position="186"/>
    </location>
</feature>
<feature type="compositionally biased region" description="Low complexity" evidence="1">
    <location>
        <begin position="340"/>
        <end position="350"/>
    </location>
</feature>
<evidence type="ECO:0000313" key="3">
    <source>
        <dbReference type="EMBL" id="GMT17484.1"/>
    </source>
</evidence>
<dbReference type="AlphaFoldDB" id="A0AAV5VI39"/>
<feature type="region of interest" description="Disordered" evidence="1">
    <location>
        <begin position="298"/>
        <end position="424"/>
    </location>
</feature>
<sequence>ADMGDQLEIMDEAKEIAMIHNGEEPQEEVVEEEYMDGVIMMHDMPDDYVEEEVHGEEEDDDTYGGMPPHLYDAIVEFKRSGAYPDMADQRVDRSAHCHWRLRCGRFSMNEDGMTLMYGGENVHVDQPKYVIRKGEVKDVVERVHTLIGHVGTKRTQAALMKKLYWRSVRNDVKQFVTNCAFCQDKKIQGKKLSKAPIDIQSENFDLDVDVRYTNIPGQRILAIHLAGYDEDYVRQAAMTRMTSYTFRSTEHRKVYRTPSMFKRQPYFRRPRFDPQTPSGFLVPVLNGQSTREQQYMSVQTSSRGDEMAERLHGGADKTKYIDDMDDDEEEELTPVDPTVASPSRAASAASSGGGGAAAAATLAADMQEQLQQQPTPQRQRSAGRRSSVGKAKVYDVHHPAYRRSKTERAMKEERRQEREHGAALHGAASRLSGMFTQSALRGYPQSGGGGPSTSAASAAERHLIYGQSAGLVGHDVITSYEEARDRPELTLLPPVLLMPSNDPEVTMMQKELLTRQLDIQKLQMRVLQAHLEATRYEEVVVDGRDDVEELNVIDTEGY</sequence>
<feature type="compositionally biased region" description="Basic and acidic residues" evidence="1">
    <location>
        <begin position="303"/>
        <end position="322"/>
    </location>
</feature>
<organism evidence="3 4">
    <name type="scientific">Pristionchus fissidentatus</name>
    <dbReference type="NCBI Taxonomy" id="1538716"/>
    <lineage>
        <taxon>Eukaryota</taxon>
        <taxon>Metazoa</taxon>
        <taxon>Ecdysozoa</taxon>
        <taxon>Nematoda</taxon>
        <taxon>Chromadorea</taxon>
        <taxon>Rhabditida</taxon>
        <taxon>Rhabditina</taxon>
        <taxon>Diplogasteromorpha</taxon>
        <taxon>Diplogasteroidea</taxon>
        <taxon>Neodiplogasteridae</taxon>
        <taxon>Pristionchus</taxon>
    </lineage>
</organism>
<reference evidence="3" key="1">
    <citation type="submission" date="2023-10" db="EMBL/GenBank/DDBJ databases">
        <title>Genome assembly of Pristionchus species.</title>
        <authorList>
            <person name="Yoshida K."/>
            <person name="Sommer R.J."/>
        </authorList>
    </citation>
    <scope>NUCLEOTIDE SEQUENCE</scope>
    <source>
        <strain evidence="3">RS5133</strain>
    </source>
</reference>
<feature type="compositionally biased region" description="Low complexity" evidence="1">
    <location>
        <begin position="357"/>
        <end position="380"/>
    </location>
</feature>
<dbReference type="Pfam" id="PF17921">
    <property type="entry name" value="Integrase_H2C2"/>
    <property type="match status" value="1"/>
</dbReference>
<protein>
    <recommendedName>
        <fullName evidence="2">Integrase zinc-binding domain-containing protein</fullName>
    </recommendedName>
</protein>
<proteinExistence type="predicted"/>
<dbReference type="InterPro" id="IPR041588">
    <property type="entry name" value="Integrase_H2C2"/>
</dbReference>